<feature type="transmembrane region" description="Helical" evidence="1">
    <location>
        <begin position="336"/>
        <end position="356"/>
    </location>
</feature>
<feature type="transmembrane region" description="Helical" evidence="1">
    <location>
        <begin position="197"/>
        <end position="213"/>
    </location>
</feature>
<evidence type="ECO:0000313" key="3">
    <source>
        <dbReference type="Proteomes" id="UP000475862"/>
    </source>
</evidence>
<keyword evidence="1" id="KW-0472">Membrane</keyword>
<keyword evidence="1" id="KW-1133">Transmembrane helix</keyword>
<dbReference type="AlphaFoldDB" id="A0A6G0TV93"/>
<reference evidence="2 3" key="1">
    <citation type="submission" date="2019-08" db="EMBL/GenBank/DDBJ databases">
        <title>The genome of the soybean aphid Biotype 1, its phylome, world population structure and adaptation to the North American continent.</title>
        <authorList>
            <person name="Giordano R."/>
            <person name="Donthu R.K."/>
            <person name="Hernandez A.G."/>
            <person name="Wright C.L."/>
            <person name="Zimin A.V."/>
        </authorList>
    </citation>
    <scope>NUCLEOTIDE SEQUENCE [LARGE SCALE GENOMIC DNA]</scope>
    <source>
        <tissue evidence="2">Whole aphids</tissue>
    </source>
</reference>
<organism evidence="2 3">
    <name type="scientific">Aphis glycines</name>
    <name type="common">Soybean aphid</name>
    <dbReference type="NCBI Taxonomy" id="307491"/>
    <lineage>
        <taxon>Eukaryota</taxon>
        <taxon>Metazoa</taxon>
        <taxon>Ecdysozoa</taxon>
        <taxon>Arthropoda</taxon>
        <taxon>Hexapoda</taxon>
        <taxon>Insecta</taxon>
        <taxon>Pterygota</taxon>
        <taxon>Neoptera</taxon>
        <taxon>Paraneoptera</taxon>
        <taxon>Hemiptera</taxon>
        <taxon>Sternorrhyncha</taxon>
        <taxon>Aphidomorpha</taxon>
        <taxon>Aphidoidea</taxon>
        <taxon>Aphididae</taxon>
        <taxon>Aphidini</taxon>
        <taxon>Aphis</taxon>
        <taxon>Aphis</taxon>
    </lineage>
</organism>
<comment type="caution">
    <text evidence="2">The sequence shown here is derived from an EMBL/GenBank/DDBJ whole genome shotgun (WGS) entry which is preliminary data.</text>
</comment>
<feature type="transmembrane region" description="Helical" evidence="1">
    <location>
        <begin position="101"/>
        <end position="125"/>
    </location>
</feature>
<accession>A0A6G0TV93</accession>
<keyword evidence="3" id="KW-1185">Reference proteome</keyword>
<feature type="transmembrane region" description="Helical" evidence="1">
    <location>
        <begin position="158"/>
        <end position="177"/>
    </location>
</feature>
<name>A0A6G0TV93_APHGL</name>
<dbReference type="EMBL" id="VYZN01000014">
    <property type="protein sequence ID" value="KAE9539347.1"/>
    <property type="molecule type" value="Genomic_DNA"/>
</dbReference>
<evidence type="ECO:0000313" key="2">
    <source>
        <dbReference type="EMBL" id="KAE9539347.1"/>
    </source>
</evidence>
<dbReference type="Proteomes" id="UP000475862">
    <property type="component" value="Unassembled WGS sequence"/>
</dbReference>
<protein>
    <submittedName>
        <fullName evidence="2">Uncharacterized protein</fullName>
    </submittedName>
</protein>
<proteinExistence type="predicted"/>
<sequence length="500" mass="59132">MKIYKLSVTIKLGWLKIKYCIVLADNTLLLMYHISLPFISLTDQFFGIYLLKINIFTYASNSFYTQMYNIYLHLILFWLTLNKTNVDLLHLHLQHFPRNTGVLFLVILKFTGIIHPSHLLSYILFNIIELGLGRAYTHRRDIIIRWYILCVRVKAFRLKLVMTFISTYSTIIFLTLLQPDASSRRFLPTYLTFKPNIIFMLFKSGFTLLYCFSNTSSIFGTCKSVSNLDFVVFVKFNLYLKMDFANNQTISHNKYRHQDLVDNGLISRYTLFTVDIVDFRVRFITCKIPPVRIFDLKNTSLKLQLIIIDPNFKLHLRLAIEMSIFKIPPRKRPDDFMLCNLFINHSIILFRFYTFGNPPVIRFSIPHSFLPLRILNIPLMPQEVPHVLAHSQTYLLYIVRNLHRLSLRQQQVQLYSPPVHSPFFFIYFHAFSGCPPLHPSPHLPLQHEFIYSPDKTLLKSMFEEIHRRSLNAEAVDRAYAQYILRCLIKLFNRLIVNYKM</sequence>
<keyword evidence="1" id="KW-0812">Transmembrane</keyword>
<gene>
    <name evidence="2" type="ORF">AGLY_004599</name>
</gene>
<evidence type="ECO:0000256" key="1">
    <source>
        <dbReference type="SAM" id="Phobius"/>
    </source>
</evidence>